<feature type="compositionally biased region" description="Low complexity" evidence="1">
    <location>
        <begin position="235"/>
        <end position="257"/>
    </location>
</feature>
<gene>
    <name evidence="3" type="ORF">PHYBLDRAFT_78387</name>
</gene>
<proteinExistence type="predicted"/>
<dbReference type="AlphaFoldDB" id="A0A167LYZ9"/>
<evidence type="ECO:0000313" key="3">
    <source>
        <dbReference type="EMBL" id="OAD71379.1"/>
    </source>
</evidence>
<dbReference type="GO" id="GO:0033553">
    <property type="term" value="C:rDNA heterochromatin"/>
    <property type="evidence" value="ECO:0007669"/>
    <property type="project" value="TreeGrafter"/>
</dbReference>
<feature type="compositionally biased region" description="Polar residues" evidence="1">
    <location>
        <begin position="195"/>
        <end position="205"/>
    </location>
</feature>
<accession>A0A167LYZ9</accession>
<feature type="region of interest" description="Disordered" evidence="1">
    <location>
        <begin position="195"/>
        <end position="311"/>
    </location>
</feature>
<sequence>MRFKSKASRFPSDGIRSSTPFKRNLQPILKEKSEYKDIIKAIEHQLNNYRDYNGILDFDQNTFRVSELPDGYQFMAKSTRTQTLKSSFNHIRGHPTGKNYSTTNEFAPHLYWLRTQHMTGEPCYCHLCTGPRGVATYTSDQLVKPVPNFVNQEDSDSEGRLSISLEDITSYVPFVKIKIKRYLDISEATLPISNIDTNKSNAQNEATKKPQEEPSPRKKRGRKSARIGEGSQGENSTSNSDANANTKPIAKPIAKPMAKAKTKAKLKHKYNDGKSGSEYEGNDYYVRENKKKNKDENETGNREGDEDSDSEQMSINLVPIRRVVGFKIKFWTGVKVESIPIIPIPELVLIGDAIGNLPAIEV</sequence>
<feature type="domain" description="Cryptic loci regulator 2 N-terminal" evidence="2">
    <location>
        <begin position="65"/>
        <end position="128"/>
    </location>
</feature>
<dbReference type="GO" id="GO:0070824">
    <property type="term" value="C:SHREC complex"/>
    <property type="evidence" value="ECO:0007669"/>
    <property type="project" value="InterPro"/>
</dbReference>
<dbReference type="InterPro" id="IPR038986">
    <property type="entry name" value="Clr2"/>
</dbReference>
<dbReference type="Pfam" id="PF16761">
    <property type="entry name" value="Clr2_transil"/>
    <property type="match status" value="1"/>
</dbReference>
<dbReference type="GO" id="GO:0030466">
    <property type="term" value="P:silent mating-type cassette heterochromatin formation"/>
    <property type="evidence" value="ECO:0007669"/>
    <property type="project" value="TreeGrafter"/>
</dbReference>
<dbReference type="PANTHER" id="PTHR38046:SF1">
    <property type="entry name" value="CRYPTIC LOCI REGULATOR 2"/>
    <property type="match status" value="1"/>
</dbReference>
<dbReference type="Proteomes" id="UP000077315">
    <property type="component" value="Unassembled WGS sequence"/>
</dbReference>
<evidence type="ECO:0000259" key="2">
    <source>
        <dbReference type="Pfam" id="PF16761"/>
    </source>
</evidence>
<evidence type="ECO:0000256" key="1">
    <source>
        <dbReference type="SAM" id="MobiDB-lite"/>
    </source>
</evidence>
<dbReference type="InterPro" id="IPR031915">
    <property type="entry name" value="Clr2_N"/>
</dbReference>
<feature type="compositionally biased region" description="Basic and acidic residues" evidence="1">
    <location>
        <begin position="206"/>
        <end position="216"/>
    </location>
</feature>
<dbReference type="RefSeq" id="XP_018289419.1">
    <property type="nucleotide sequence ID" value="XM_018443361.1"/>
</dbReference>
<dbReference type="PANTHER" id="PTHR38046">
    <property type="entry name" value="CRYPTIC LOCI REGULATOR 2"/>
    <property type="match status" value="1"/>
</dbReference>
<dbReference type="GeneID" id="29004266"/>
<evidence type="ECO:0000313" key="4">
    <source>
        <dbReference type="Proteomes" id="UP000077315"/>
    </source>
</evidence>
<keyword evidence="4" id="KW-1185">Reference proteome</keyword>
<feature type="compositionally biased region" description="Basic and acidic residues" evidence="1">
    <location>
        <begin position="285"/>
        <end position="303"/>
    </location>
</feature>
<feature type="compositionally biased region" description="Basic residues" evidence="1">
    <location>
        <begin position="258"/>
        <end position="268"/>
    </location>
</feature>
<dbReference type="VEuPathDB" id="FungiDB:PHYBLDRAFT_78387"/>
<dbReference type="GO" id="GO:0031934">
    <property type="term" value="C:mating-type region heterochromatin"/>
    <property type="evidence" value="ECO:0007669"/>
    <property type="project" value="TreeGrafter"/>
</dbReference>
<dbReference type="InParanoid" id="A0A167LYZ9"/>
<organism evidence="3 4">
    <name type="scientific">Phycomyces blakesleeanus (strain ATCC 8743b / DSM 1359 / FGSC 10004 / NBRC 33097 / NRRL 1555)</name>
    <dbReference type="NCBI Taxonomy" id="763407"/>
    <lineage>
        <taxon>Eukaryota</taxon>
        <taxon>Fungi</taxon>
        <taxon>Fungi incertae sedis</taxon>
        <taxon>Mucoromycota</taxon>
        <taxon>Mucoromycotina</taxon>
        <taxon>Mucoromycetes</taxon>
        <taxon>Mucorales</taxon>
        <taxon>Phycomycetaceae</taxon>
        <taxon>Phycomyces</taxon>
    </lineage>
</organism>
<dbReference type="OrthoDB" id="2274007at2759"/>
<name>A0A167LYZ9_PHYB8</name>
<dbReference type="EMBL" id="KV440986">
    <property type="protein sequence ID" value="OAD71379.1"/>
    <property type="molecule type" value="Genomic_DNA"/>
</dbReference>
<feature type="region of interest" description="Disordered" evidence="1">
    <location>
        <begin position="1"/>
        <end position="21"/>
    </location>
</feature>
<protein>
    <recommendedName>
        <fullName evidence="2">Cryptic loci regulator 2 N-terminal domain-containing protein</fullName>
    </recommendedName>
</protein>
<reference evidence="4" key="1">
    <citation type="submission" date="2015-06" db="EMBL/GenBank/DDBJ databases">
        <title>Expansion of signal transduction pathways in fungi by whole-genome duplication.</title>
        <authorList>
            <consortium name="DOE Joint Genome Institute"/>
            <person name="Corrochano L.M."/>
            <person name="Kuo A."/>
            <person name="Marcet-Houben M."/>
            <person name="Polaino S."/>
            <person name="Salamov A."/>
            <person name="Villalobos J.M."/>
            <person name="Alvarez M.I."/>
            <person name="Avalos J."/>
            <person name="Benito E.P."/>
            <person name="Benoit I."/>
            <person name="Burger G."/>
            <person name="Camino L.P."/>
            <person name="Canovas D."/>
            <person name="Cerda-Olmedo E."/>
            <person name="Cheng J.-F."/>
            <person name="Dominguez A."/>
            <person name="Elias M."/>
            <person name="Eslava A.P."/>
            <person name="Glaser F."/>
            <person name="Grimwood J."/>
            <person name="Gutierrez G."/>
            <person name="Heitman J."/>
            <person name="Henrissat B."/>
            <person name="Iturriaga E.A."/>
            <person name="Lang B.F."/>
            <person name="Lavin J.L."/>
            <person name="Lee S."/>
            <person name="Li W."/>
            <person name="Lindquist E."/>
            <person name="Lopez-Garcia S."/>
            <person name="Luque E.M."/>
            <person name="Marcos A.T."/>
            <person name="Martin J."/>
            <person name="McCluskey K."/>
            <person name="Medina H.R."/>
            <person name="Miralles-Duran A."/>
            <person name="Miyazaki A."/>
            <person name="Munoz-Torres E."/>
            <person name="Oguiza J.A."/>
            <person name="Ohm R."/>
            <person name="Olmedo M."/>
            <person name="Orejas M."/>
            <person name="Ortiz-Castellanos L."/>
            <person name="Pisabarro A.G."/>
            <person name="Rodriguez-Romero J."/>
            <person name="Ruiz-Herrera J."/>
            <person name="Ruiz-Vazquez R."/>
            <person name="Sanz C."/>
            <person name="Schackwitz W."/>
            <person name="Schmutz J."/>
            <person name="Shahriari M."/>
            <person name="Shelest E."/>
            <person name="Silva-Franco F."/>
            <person name="Soanes D."/>
            <person name="Syed K."/>
            <person name="Tagua V.G."/>
            <person name="Talbot N.J."/>
            <person name="Thon M."/>
            <person name="De vries R.P."/>
            <person name="Wiebenga A."/>
            <person name="Yadav J.S."/>
            <person name="Braun E.L."/>
            <person name="Baker S."/>
            <person name="Garre V."/>
            <person name="Horwitz B."/>
            <person name="Torres-Martinez S."/>
            <person name="Idnurm A."/>
            <person name="Herrera-Estrella A."/>
            <person name="Gabaldon T."/>
            <person name="Grigoriev I.V."/>
        </authorList>
    </citation>
    <scope>NUCLEOTIDE SEQUENCE [LARGE SCALE GENOMIC DNA]</scope>
    <source>
        <strain evidence="4">NRRL 1555(-)</strain>
    </source>
</reference>